<dbReference type="Proteomes" id="UP000835052">
    <property type="component" value="Unassembled WGS sequence"/>
</dbReference>
<feature type="transmembrane region" description="Helical" evidence="1">
    <location>
        <begin position="97"/>
        <end position="119"/>
    </location>
</feature>
<keyword evidence="1" id="KW-0472">Membrane</keyword>
<comment type="caution">
    <text evidence="2">The sequence shown here is derived from an EMBL/GenBank/DDBJ whole genome shotgun (WGS) entry which is preliminary data.</text>
</comment>
<keyword evidence="3" id="KW-1185">Reference proteome</keyword>
<feature type="transmembrane region" description="Helical" evidence="1">
    <location>
        <begin position="12"/>
        <end position="36"/>
    </location>
</feature>
<dbReference type="Pfam" id="PF06653">
    <property type="entry name" value="Claudin_3"/>
    <property type="match status" value="1"/>
</dbReference>
<evidence type="ECO:0000313" key="2">
    <source>
        <dbReference type="EMBL" id="CAD6194136.1"/>
    </source>
</evidence>
<protein>
    <submittedName>
        <fullName evidence="2">Uncharacterized protein</fullName>
    </submittedName>
</protein>
<evidence type="ECO:0000313" key="3">
    <source>
        <dbReference type="Proteomes" id="UP000835052"/>
    </source>
</evidence>
<dbReference type="EMBL" id="CAJGYM010000041">
    <property type="protein sequence ID" value="CAD6194136.1"/>
    <property type="molecule type" value="Genomic_DNA"/>
</dbReference>
<proteinExistence type="predicted"/>
<sequence>MLPFLGTMGIMAIVGMILTTVAVFTDGWFAVTVQYYRYSVTSYTGIVPYQPNAVGWFQAVSWMMYFAVGLNFFVVIALFPLGHLYRRHGGGHRLRHWIHMISAACTLAGVLGLIAFIIFMTNYRNGYVNTPLFEISAAYSVYLALVGAIFSNVAAIAGGSLARRIHNNCY</sequence>
<evidence type="ECO:0000256" key="1">
    <source>
        <dbReference type="SAM" id="Phobius"/>
    </source>
</evidence>
<reference evidence="2" key="1">
    <citation type="submission" date="2020-10" db="EMBL/GenBank/DDBJ databases">
        <authorList>
            <person name="Kikuchi T."/>
        </authorList>
    </citation>
    <scope>NUCLEOTIDE SEQUENCE</scope>
    <source>
        <strain evidence="2">NKZ352</strain>
    </source>
</reference>
<dbReference type="InterPro" id="IPR009545">
    <property type="entry name" value="Claudin-like"/>
</dbReference>
<feature type="transmembrane region" description="Helical" evidence="1">
    <location>
        <begin position="56"/>
        <end position="85"/>
    </location>
</feature>
<dbReference type="PANTHER" id="PTHR34151">
    <property type="entry name" value="PROTEIN CBG24195"/>
    <property type="match status" value="1"/>
</dbReference>
<name>A0A8S1HBV3_9PELO</name>
<dbReference type="AlphaFoldDB" id="A0A8S1HBV3"/>
<dbReference type="PANTHER" id="PTHR34151:SF1">
    <property type="entry name" value="CASP-LIKE PROTEIN-RELATED"/>
    <property type="match status" value="1"/>
</dbReference>
<keyword evidence="1" id="KW-0812">Transmembrane</keyword>
<feature type="transmembrane region" description="Helical" evidence="1">
    <location>
        <begin position="139"/>
        <end position="162"/>
    </location>
</feature>
<keyword evidence="1" id="KW-1133">Transmembrane helix</keyword>
<dbReference type="Gene3D" id="1.20.140.150">
    <property type="match status" value="1"/>
</dbReference>
<organism evidence="2 3">
    <name type="scientific">Caenorhabditis auriculariae</name>
    <dbReference type="NCBI Taxonomy" id="2777116"/>
    <lineage>
        <taxon>Eukaryota</taxon>
        <taxon>Metazoa</taxon>
        <taxon>Ecdysozoa</taxon>
        <taxon>Nematoda</taxon>
        <taxon>Chromadorea</taxon>
        <taxon>Rhabditida</taxon>
        <taxon>Rhabditina</taxon>
        <taxon>Rhabditomorpha</taxon>
        <taxon>Rhabditoidea</taxon>
        <taxon>Rhabditidae</taxon>
        <taxon>Peloderinae</taxon>
        <taxon>Caenorhabditis</taxon>
    </lineage>
</organism>
<accession>A0A8S1HBV3</accession>
<gene>
    <name evidence="2" type="ORF">CAUJ_LOCUS10055</name>
</gene>